<dbReference type="GeneID" id="105439167"/>
<keyword evidence="2" id="KW-0393">Immunoglobulin domain</keyword>
<dbReference type="RefSeq" id="XP_030845580.1">
    <property type="nucleotide sequence ID" value="XM_030989720.1"/>
</dbReference>
<dbReference type="CDD" id="cd01670">
    <property type="entry name" value="Death"/>
    <property type="match status" value="1"/>
</dbReference>
<dbReference type="InterPro" id="IPR000906">
    <property type="entry name" value="ZU5_dom"/>
</dbReference>
<evidence type="ECO:0000259" key="5">
    <source>
        <dbReference type="PROSITE" id="PS51145"/>
    </source>
</evidence>
<dbReference type="EnsemblMetazoa" id="XM_030989720">
    <property type="protein sequence ID" value="XP_030845580"/>
    <property type="gene ID" value="LOC105439167"/>
</dbReference>
<reference evidence="7" key="1">
    <citation type="submission" date="2015-02" db="EMBL/GenBank/DDBJ databases">
        <title>Genome sequencing for Strongylocentrotus purpuratus.</title>
        <authorList>
            <person name="Murali S."/>
            <person name="Liu Y."/>
            <person name="Vee V."/>
            <person name="English A."/>
            <person name="Wang M."/>
            <person name="Skinner E."/>
            <person name="Han Y."/>
            <person name="Muzny D.M."/>
            <person name="Worley K.C."/>
            <person name="Gibbs R.A."/>
        </authorList>
    </citation>
    <scope>NUCLEOTIDE SEQUENCE</scope>
</reference>
<feature type="compositionally biased region" description="Acidic residues" evidence="3">
    <location>
        <begin position="213"/>
        <end position="234"/>
    </location>
</feature>
<feature type="domain" description="ZU5" evidence="5">
    <location>
        <begin position="267"/>
        <end position="412"/>
    </location>
</feature>
<protein>
    <recommendedName>
        <fullName evidence="2">Netrin receptor UNC5</fullName>
    </recommendedName>
</protein>
<dbReference type="Gene3D" id="1.10.533.10">
    <property type="entry name" value="Death Domain, Fas"/>
    <property type="match status" value="1"/>
</dbReference>
<proteinExistence type="inferred from homology"/>
<feature type="region of interest" description="Disordered" evidence="3">
    <location>
        <begin position="553"/>
        <end position="578"/>
    </location>
</feature>
<reference evidence="6" key="2">
    <citation type="submission" date="2021-01" db="UniProtKB">
        <authorList>
            <consortium name="EnsemblMetazoa"/>
        </authorList>
    </citation>
    <scope>IDENTIFICATION</scope>
</reference>
<dbReference type="InterPro" id="IPR000488">
    <property type="entry name" value="Death_dom"/>
</dbReference>
<dbReference type="InterPro" id="IPR037936">
    <property type="entry name" value="UNC5A-D"/>
</dbReference>
<keyword evidence="1" id="KW-0677">Repeat</keyword>
<feature type="compositionally biased region" description="Polar residues" evidence="3">
    <location>
        <begin position="557"/>
        <end position="574"/>
    </location>
</feature>
<dbReference type="Proteomes" id="UP000007110">
    <property type="component" value="Unassembled WGS sequence"/>
</dbReference>
<dbReference type="AlphaFoldDB" id="A0A7M7P370"/>
<dbReference type="OrthoDB" id="10128886at2759"/>
<evidence type="ECO:0000256" key="2">
    <source>
        <dbReference type="RuleBase" id="RU367033"/>
    </source>
</evidence>
<dbReference type="GO" id="GO:0005042">
    <property type="term" value="F:netrin receptor activity"/>
    <property type="evidence" value="ECO:0007669"/>
    <property type="project" value="UniProtKB-UniRule"/>
</dbReference>
<dbReference type="PROSITE" id="PS50017">
    <property type="entry name" value="DEATH_DOMAIN"/>
    <property type="match status" value="1"/>
</dbReference>
<sequence length="676" mass="76299">MKKRYYVPSRLTPHCSPEEIAQIKSSTDFYVDFRGFLPDGLFHRLMARAVRWMGERDGEPVNLYYRHISLMVDEEHHALIEMLPPHEATIKVTVFQGEVADSDDDGDIHHPPASSAVKEVMDFVRRTLDDLILHWSRRIEYDVCFLCPKCSKKKLLQDCFKRKSLKCGEHKIRTAPIKSKFGMSDEGVESWNKSQVVPRRSNELVEASAMVQVDEEQTDTQNTEEEGKEDEGEEEKEKKEETEDYIARESLPRETVPSVVNDKPIKMECCKRVGVEGGKLQLDSFGIELDIPPGAIDSTAPQGISLRVLTDTPNLSHSKAEVSVCFGVQCLAPDDLVLKLPVTYTIPHCAVITRYSSVEAVLYTGEGEYSPDAVVKERIMLSRSGTPSCIITKSVLKLTMNHFSWVTIKFRINSFFFREKKMCCQPFKEKNLALQKTPVILHAHLYDDIIGNSELVKSEEGEQEFIPAHKKLQVLIQTAEGDLKMTCYVKQTVIGGPTVVSFDKLMSGTMICEPFELDFPNQSDSVAVSLKVGQHEKLEVNFLFRLEDKREKAVPQDQEQLQGTSSSQALQSSHRGAAETLENISGRQEDFDEKLKAVAQSVVKPEGIDDLGKALGFKPEDIQRYMKNSEVSYMGTLSMLRDWSKKQTKATECEALKGVLKKANQIRLADELFGIS</sequence>
<keyword evidence="7" id="KW-1185">Reference proteome</keyword>
<evidence type="ECO:0000256" key="3">
    <source>
        <dbReference type="SAM" id="MobiDB-lite"/>
    </source>
</evidence>
<dbReference type="PANTHER" id="PTHR12582">
    <property type="entry name" value="NETRIN RECEPTOR UNC5"/>
    <property type="match status" value="1"/>
</dbReference>
<dbReference type="InterPro" id="IPR057263">
    <property type="entry name" value="COR-B"/>
</dbReference>
<comment type="function">
    <text evidence="2">Receptor for netrin required for axon guidance. Mediates axon repulsion of neuronal growth cones in the developing nervous system upon ligand binding.</text>
</comment>
<dbReference type="PANTHER" id="PTHR12582:SF41">
    <property type="entry name" value="UNC5C-LIKE PROTEIN"/>
    <property type="match status" value="1"/>
</dbReference>
<accession>A0A7M7P370</accession>
<evidence type="ECO:0000313" key="7">
    <source>
        <dbReference type="Proteomes" id="UP000007110"/>
    </source>
</evidence>
<keyword evidence="2" id="KW-0675">Receptor</keyword>
<name>A0A7M7P370_STRPU</name>
<organism evidence="6 7">
    <name type="scientific">Strongylocentrotus purpuratus</name>
    <name type="common">Purple sea urchin</name>
    <dbReference type="NCBI Taxonomy" id="7668"/>
    <lineage>
        <taxon>Eukaryota</taxon>
        <taxon>Metazoa</taxon>
        <taxon>Echinodermata</taxon>
        <taxon>Eleutherozoa</taxon>
        <taxon>Echinozoa</taxon>
        <taxon>Echinoidea</taxon>
        <taxon>Euechinoidea</taxon>
        <taxon>Echinacea</taxon>
        <taxon>Camarodonta</taxon>
        <taxon>Echinidea</taxon>
        <taxon>Strongylocentrotidae</taxon>
        <taxon>Strongylocentrotus</taxon>
    </lineage>
</organism>
<feature type="domain" description="Death" evidence="4">
    <location>
        <begin position="611"/>
        <end position="676"/>
    </location>
</feature>
<dbReference type="Pfam" id="PF00791">
    <property type="entry name" value="ZU5"/>
    <property type="match status" value="1"/>
</dbReference>
<evidence type="ECO:0000256" key="1">
    <source>
        <dbReference type="ARBA" id="ARBA00022737"/>
    </source>
</evidence>
<comment type="similarity">
    <text evidence="2">Belongs to the unc-5 family.</text>
</comment>
<keyword evidence="2" id="KW-0217">Developmental protein</keyword>
<evidence type="ECO:0000313" key="6">
    <source>
        <dbReference type="EnsemblMetazoa" id="XP_030845580"/>
    </source>
</evidence>
<feature type="region of interest" description="Disordered" evidence="3">
    <location>
        <begin position="206"/>
        <end position="244"/>
    </location>
</feature>
<dbReference type="SUPFAM" id="SSF47986">
    <property type="entry name" value="DEATH domain"/>
    <property type="match status" value="1"/>
</dbReference>
<evidence type="ECO:0000259" key="4">
    <source>
        <dbReference type="PROSITE" id="PS50017"/>
    </source>
</evidence>
<dbReference type="InterPro" id="IPR011029">
    <property type="entry name" value="DEATH-like_dom_sf"/>
</dbReference>
<dbReference type="KEGG" id="spu:105439167"/>
<dbReference type="Pfam" id="PF25497">
    <property type="entry name" value="COR-B"/>
    <property type="match status" value="1"/>
</dbReference>
<dbReference type="PROSITE" id="PS51145">
    <property type="entry name" value="ZU5"/>
    <property type="match status" value="1"/>
</dbReference>
<dbReference type="Gene3D" id="2.60.220.30">
    <property type="match status" value="1"/>
</dbReference>
<comment type="subcellular location">
    <subcellularLocation>
        <location evidence="2">Cell membrane</location>
        <topology evidence="2">Single-pass type I membrane protein</topology>
    </subcellularLocation>
</comment>
<feature type="compositionally biased region" description="Basic and acidic residues" evidence="3">
    <location>
        <begin position="235"/>
        <end position="244"/>
    </location>
</feature>
<dbReference type="GO" id="GO:0005886">
    <property type="term" value="C:plasma membrane"/>
    <property type="evidence" value="ECO:0007669"/>
    <property type="project" value="UniProtKB-SubCell"/>
</dbReference>
<dbReference type="InParanoid" id="A0A7M7P370"/>